<organism evidence="5">
    <name type="scientific">Gambierdiscus excentricus</name>
    <dbReference type="NCBI Taxonomy" id="986170"/>
    <lineage>
        <taxon>Eukaryota</taxon>
        <taxon>Sar</taxon>
        <taxon>Alveolata</taxon>
        <taxon>Dinophyceae</taxon>
        <taxon>Gonyaulacales</taxon>
        <taxon>Pyrocystaceae</taxon>
        <taxon>Gambierdiscus</taxon>
    </lineage>
</organism>
<dbReference type="InterPro" id="IPR014031">
    <property type="entry name" value="Ketoacyl_synth_C"/>
</dbReference>
<dbReference type="InterPro" id="IPR050091">
    <property type="entry name" value="PKS_NRPS_Biosynth_Enz"/>
</dbReference>
<dbReference type="AlphaFoldDB" id="A0A1S6K843"/>
<dbReference type="PANTHER" id="PTHR43775:SF37">
    <property type="entry name" value="SI:DKEY-61P9.11"/>
    <property type="match status" value="1"/>
</dbReference>
<sequence>MAPSPVGSGNLLRPGTLVQISGPAEEAGKEQLVGKLGQIVCYDLAAEAFKVCSVNAGEGYFKATSLKLPDDLRRPGLGGTAESFDVLVGPRLQEDLLAEEIASCLFEKGFCVMRICQQQEDVDEAFSAMKELAKAGKLQRLPEEIEEGYLGTGNRGKIAWLDPDDKEVPHPLLKKSDAFISMIAALIQPFCADTVGKTVDERSPGLVSLSLTDDDETDYPPQDANDAILGSFLGTWRRSLLRVVHFMGPGTGAVTLEAGEGDDAKSLPFAQKIVDINAVPNTIIIFRKRVFDYSCQYEEETLSLSSEFLEQTGPLVVTEWDGDARWLRFGNGPPGPDEENINVINLSSRLMACWDEPEMYRAGLYGGGDAGQQIPITRWDVSFYFNPDSEAVMPWQTSTKHMSVVEGIELFDNKYFEIIASEARSMDPMQRHVLEVGAHNLFKMGITKKYSNRNPHHAGCSVGLDKDDWDRVPDKMYEGGQNVQAIISNRFSFIFNLRGPNFVADTACSASLCATHLAKFTLVDRVIDKVEFHVALGIHQCLSPLPFVGCSQTHMTSPIGRCLTFNASAGGYMRGDGCSGMTLKYGYLPDDRDAIWRASQCGQNGRSATLTAPNGLAQEDVIWKSIREAKITPPESCVWNCHGTGTSLGDPIEVGAVRKVQIKQERSTVLAVTSNKTHTGHLEGGAAMTSLIGAVTQVMMGCAIPICHFRQLNPHLESSAFDALFNDCMNSYRYTQGNVHVSSFGFGGTNGHVIFWGEAVLATISDVETLFAQRLRKMAPPEVRVNGSDFSLWEWDGPDKDVKKGDKYTITIRSDEPLDKPVQWIKEEDAAAIEDGEEETHVITGPFCDWQGEMMEDGPITGMQTITLEVPENGLLEFRFLRNGEEDQVIYPSIDKCRKRSAPILGPKREDKGLEKNVWCAEGTPGSHVKIDLFMCRGKRSLMWTAV</sequence>
<dbReference type="InterPro" id="IPR016039">
    <property type="entry name" value="Thiolase-like"/>
</dbReference>
<keyword evidence="3" id="KW-0808">Transferase</keyword>
<evidence type="ECO:0000256" key="3">
    <source>
        <dbReference type="RuleBase" id="RU003694"/>
    </source>
</evidence>
<dbReference type="PROSITE" id="PS52004">
    <property type="entry name" value="KS3_2"/>
    <property type="match status" value="1"/>
</dbReference>
<protein>
    <submittedName>
        <fullName evidence="5">Type I polyketide synthase</fullName>
    </submittedName>
</protein>
<keyword evidence="1" id="KW-0596">Phosphopantetheine</keyword>
<dbReference type="GO" id="GO:0004312">
    <property type="term" value="F:fatty acid synthase activity"/>
    <property type="evidence" value="ECO:0007669"/>
    <property type="project" value="TreeGrafter"/>
</dbReference>
<dbReference type="InterPro" id="IPR030834">
    <property type="entry name" value="PKS_assoc_dom"/>
</dbReference>
<dbReference type="CDD" id="cd00833">
    <property type="entry name" value="PKS"/>
    <property type="match status" value="1"/>
</dbReference>
<accession>A0A1S6K843</accession>
<evidence type="ECO:0000256" key="2">
    <source>
        <dbReference type="ARBA" id="ARBA00022553"/>
    </source>
</evidence>
<proteinExistence type="inferred from homology"/>
<dbReference type="InterPro" id="IPR014030">
    <property type="entry name" value="Ketoacyl_synth_N"/>
</dbReference>
<dbReference type="GO" id="GO:0006633">
    <property type="term" value="P:fatty acid biosynthetic process"/>
    <property type="evidence" value="ECO:0007669"/>
    <property type="project" value="TreeGrafter"/>
</dbReference>
<dbReference type="SUPFAM" id="SSF53901">
    <property type="entry name" value="Thiolase-like"/>
    <property type="match status" value="2"/>
</dbReference>
<dbReference type="Gene3D" id="3.40.47.10">
    <property type="match status" value="1"/>
</dbReference>
<feature type="domain" description="Ketosynthase family 3 (KS3)" evidence="4">
    <location>
        <begin position="338"/>
        <end position="757"/>
    </location>
</feature>
<evidence type="ECO:0000259" key="4">
    <source>
        <dbReference type="PROSITE" id="PS52004"/>
    </source>
</evidence>
<evidence type="ECO:0000256" key="1">
    <source>
        <dbReference type="ARBA" id="ARBA00022450"/>
    </source>
</evidence>
<dbReference type="EMBL" id="KX395819">
    <property type="protein sequence ID" value="AQS99237.1"/>
    <property type="molecule type" value="Transcribed_RNA"/>
</dbReference>
<dbReference type="Pfam" id="PF00109">
    <property type="entry name" value="ketoacyl-synt"/>
    <property type="match status" value="1"/>
</dbReference>
<name>A0A1S6K843_9DINO</name>
<dbReference type="Pfam" id="PF02801">
    <property type="entry name" value="Ketoacyl-synt_C"/>
    <property type="match status" value="1"/>
</dbReference>
<dbReference type="InterPro" id="IPR020841">
    <property type="entry name" value="PKS_Beta-ketoAc_synthase_dom"/>
</dbReference>
<keyword evidence="2" id="KW-0597">Phosphoprotein</keyword>
<dbReference type="PANTHER" id="PTHR43775">
    <property type="entry name" value="FATTY ACID SYNTHASE"/>
    <property type="match status" value="1"/>
</dbReference>
<dbReference type="SMART" id="SM00825">
    <property type="entry name" value="PKS_KS"/>
    <property type="match status" value="1"/>
</dbReference>
<dbReference type="NCBIfam" id="TIGR04556">
    <property type="entry name" value="PKS_assoc"/>
    <property type="match status" value="1"/>
</dbReference>
<comment type="similarity">
    <text evidence="3">Belongs to the thiolase-like superfamily. Beta-ketoacyl-ACP synthases family.</text>
</comment>
<evidence type="ECO:0000313" key="5">
    <source>
        <dbReference type="EMBL" id="AQS99237.1"/>
    </source>
</evidence>
<reference evidence="5" key="1">
    <citation type="journal article" date="2017" name="J. Eukaryot. Microbiol.">
        <title>Role of Modular Polyketide Synthases in the Production of Polyether Ladder Compounds in Ciguatoxin-producing Gambierdiscus polynesiensis and G.excentricus (Dinophyceae).</title>
        <authorList>
            <person name="Kohli G.S."/>
            <person name="Campbell K."/>
            <person name="John U."/>
            <person name="Smith K.F."/>
            <person name="Fraga S."/>
            <person name="Rhodes L.L."/>
            <person name="Murray S.A."/>
        </authorList>
    </citation>
    <scope>NUCLEOTIDE SEQUENCE</scope>
    <source>
        <strain evidence="5">Contig_18006</strain>
    </source>
</reference>